<feature type="compositionally biased region" description="Low complexity" evidence="1">
    <location>
        <begin position="434"/>
        <end position="448"/>
    </location>
</feature>
<feature type="compositionally biased region" description="Low complexity" evidence="1">
    <location>
        <begin position="689"/>
        <end position="701"/>
    </location>
</feature>
<dbReference type="AlphaFoldDB" id="S3CNW6"/>
<dbReference type="Proteomes" id="UP000016923">
    <property type="component" value="Unassembled WGS sequence"/>
</dbReference>
<dbReference type="STRING" id="1262450.S3CNW6"/>
<feature type="region of interest" description="Disordered" evidence="1">
    <location>
        <begin position="20"/>
        <end position="57"/>
    </location>
</feature>
<dbReference type="VEuPathDB" id="FungiDB:F503_00996"/>
<name>S3CNW6_OPHP1</name>
<evidence type="ECO:0000313" key="2">
    <source>
        <dbReference type="EMBL" id="EPE08213.1"/>
    </source>
</evidence>
<feature type="compositionally biased region" description="Low complexity" evidence="1">
    <location>
        <begin position="316"/>
        <end position="327"/>
    </location>
</feature>
<evidence type="ECO:0000256" key="1">
    <source>
        <dbReference type="SAM" id="MobiDB-lite"/>
    </source>
</evidence>
<dbReference type="EMBL" id="KE148149">
    <property type="protein sequence ID" value="EPE08213.1"/>
    <property type="molecule type" value="Genomic_DNA"/>
</dbReference>
<feature type="region of interest" description="Disordered" evidence="1">
    <location>
        <begin position="424"/>
        <end position="455"/>
    </location>
</feature>
<protein>
    <submittedName>
        <fullName evidence="2">Uncharacterized protein</fullName>
    </submittedName>
</protein>
<feature type="region of interest" description="Disordered" evidence="1">
    <location>
        <begin position="305"/>
        <end position="347"/>
    </location>
</feature>
<dbReference type="eggNOG" id="ENOG502RPXJ">
    <property type="taxonomic scope" value="Eukaryota"/>
</dbReference>
<reference evidence="2 3" key="1">
    <citation type="journal article" date="2013" name="BMC Genomics">
        <title>The genome and transcriptome of the pine saprophyte Ophiostoma piceae, and a comparison with the bark beetle-associated pine pathogen Grosmannia clavigera.</title>
        <authorList>
            <person name="Haridas S."/>
            <person name="Wang Y."/>
            <person name="Lim L."/>
            <person name="Massoumi Alamouti S."/>
            <person name="Jackman S."/>
            <person name="Docking R."/>
            <person name="Robertson G."/>
            <person name="Birol I."/>
            <person name="Bohlmann J."/>
            <person name="Breuil C."/>
        </authorList>
    </citation>
    <scope>NUCLEOTIDE SEQUENCE [LARGE SCALE GENOMIC DNA]</scope>
    <source>
        <strain evidence="2 3">UAMH 11346</strain>
    </source>
</reference>
<feature type="region of interest" description="Disordered" evidence="1">
    <location>
        <begin position="476"/>
        <end position="496"/>
    </location>
</feature>
<feature type="region of interest" description="Disordered" evidence="1">
    <location>
        <begin position="95"/>
        <end position="201"/>
    </location>
</feature>
<gene>
    <name evidence="2" type="ORF">F503_00996</name>
</gene>
<accession>S3CNW6</accession>
<sequence length="739" mass="79027">MSTDIEAIVQAMRSDLGLGRVDDLDLENGQRGQGQRPGRNGMPSGRPPSVANPRNPIPLANRWKVAAAIQKGEFDDDDAEMVKGLDRIGGGRLHALSSAPSFPPPVRRPPAYGGPNQQRNYNPPRVSTPGSQEARGPAASVHGMSRGMAVTQRPTRRSGPPVQLAAPNISPGVIRPPRQPQPMAPATPVQQTAQQPRIPDPEPEKYFHRAEIEVGDRQAKGKGVIFLVENPATEADMLYVYLEGAVYLEYPLMSMFNYLTTATQLCLQFKEEDSISVTTTALVFGPQDKMVAFMQAVKTLNQKKRQTMASSAPNGASATAAVTESSSGPDFAVEAPAKDCSSQLASPDPASLITPKLALSEEDLVLAGSHSAASDTDVLEPESSPVPMTSDLVDLSQSADENVPNQHARSNRLSTYAMDLESLCSSPAQPASESSTPGKDTSSSSTPGKDTHGFRFVPFKLPSAAKSQIERISVPGLNTPIKPQTSETAPNRAESPQEMLQSYVRTILPVFEAMDELLSIFDADDHQEIMSTVVSRVQASEERANDGKHLLSASILLKTLVSEQQAAMLSNDNTLTSSIPAPRYTPDDILNLRQQATTPPQLPSRLNTIFVPTKKNRPAETSMSSAQGDGQVTPISTQNERRGSLLKPQAESFKPSPNRQAQGQRGVWGTERSSVTLTSAPKVPTVEAKSTGLGTKGLKGSRWATADPKASDGSIFNFTGTDSHGTGGQFTFTGMGALH</sequence>
<feature type="compositionally biased region" description="Polar residues" evidence="1">
    <location>
        <begin position="424"/>
        <end position="433"/>
    </location>
</feature>
<evidence type="ECO:0000313" key="3">
    <source>
        <dbReference type="Proteomes" id="UP000016923"/>
    </source>
</evidence>
<dbReference type="HOGENOM" id="CLU_375558_0_0_1"/>
<feature type="compositionally biased region" description="Low complexity" evidence="1">
    <location>
        <begin position="186"/>
        <end position="196"/>
    </location>
</feature>
<feature type="region of interest" description="Disordered" evidence="1">
    <location>
        <begin position="613"/>
        <end position="706"/>
    </location>
</feature>
<feature type="compositionally biased region" description="Low complexity" evidence="1">
    <location>
        <begin position="29"/>
        <end position="41"/>
    </location>
</feature>
<feature type="region of interest" description="Disordered" evidence="1">
    <location>
        <begin position="371"/>
        <end position="390"/>
    </location>
</feature>
<dbReference type="OrthoDB" id="5231042at2759"/>
<feature type="compositionally biased region" description="Polar residues" evidence="1">
    <location>
        <begin position="619"/>
        <end position="638"/>
    </location>
</feature>
<organism evidence="2 3">
    <name type="scientific">Ophiostoma piceae (strain UAMH 11346)</name>
    <name type="common">Sap stain fungus</name>
    <dbReference type="NCBI Taxonomy" id="1262450"/>
    <lineage>
        <taxon>Eukaryota</taxon>
        <taxon>Fungi</taxon>
        <taxon>Dikarya</taxon>
        <taxon>Ascomycota</taxon>
        <taxon>Pezizomycotina</taxon>
        <taxon>Sordariomycetes</taxon>
        <taxon>Sordariomycetidae</taxon>
        <taxon>Ophiostomatales</taxon>
        <taxon>Ophiostomataceae</taxon>
        <taxon>Ophiostoma</taxon>
    </lineage>
</organism>
<proteinExistence type="predicted"/>
<keyword evidence="3" id="KW-1185">Reference proteome</keyword>